<evidence type="ECO:0000259" key="11">
    <source>
        <dbReference type="PROSITE" id="PS50262"/>
    </source>
</evidence>
<feature type="transmembrane region" description="Helical" evidence="10">
    <location>
        <begin position="104"/>
        <end position="125"/>
    </location>
</feature>
<comment type="caution">
    <text evidence="12">The sequence shown here is derived from an EMBL/GenBank/DDBJ whole genome shotgun (WGS) entry which is preliminary data.</text>
</comment>
<dbReference type="GO" id="GO:0045202">
    <property type="term" value="C:synapse"/>
    <property type="evidence" value="ECO:0007669"/>
    <property type="project" value="GOC"/>
</dbReference>
<evidence type="ECO:0000256" key="2">
    <source>
        <dbReference type="ARBA" id="ARBA00022475"/>
    </source>
</evidence>
<dbReference type="GO" id="GO:0001591">
    <property type="term" value="F:dopamine neurotransmitter receptor activity, coupled via Gi/Go"/>
    <property type="evidence" value="ECO:0007669"/>
    <property type="project" value="TreeGrafter"/>
</dbReference>
<comment type="subcellular location">
    <subcellularLocation>
        <location evidence="1">Cell membrane</location>
        <topology evidence="1">Multi-pass membrane protein</topology>
    </subcellularLocation>
</comment>
<dbReference type="EMBL" id="JAZGQO010000008">
    <property type="protein sequence ID" value="KAK6179537.1"/>
    <property type="molecule type" value="Genomic_DNA"/>
</dbReference>
<feature type="transmembrane region" description="Helical" evidence="10">
    <location>
        <begin position="148"/>
        <end position="168"/>
    </location>
</feature>
<evidence type="ECO:0000256" key="6">
    <source>
        <dbReference type="ARBA" id="ARBA00023136"/>
    </source>
</evidence>
<reference evidence="12 13" key="1">
    <citation type="submission" date="2024-01" db="EMBL/GenBank/DDBJ databases">
        <title>The genome of the rayed Mediterranean limpet Patella caerulea (Linnaeus, 1758).</title>
        <authorList>
            <person name="Anh-Thu Weber A."/>
            <person name="Halstead-Nussloch G."/>
        </authorList>
    </citation>
    <scope>NUCLEOTIDE SEQUENCE [LARGE SCALE GENOMIC DNA]</scope>
    <source>
        <strain evidence="12">AATW-2023a</strain>
        <tissue evidence="12">Whole specimen</tissue>
    </source>
</reference>
<name>A0AAN8JKM3_PATCE</name>
<evidence type="ECO:0000256" key="8">
    <source>
        <dbReference type="ARBA" id="ARBA00023170"/>
    </source>
</evidence>
<dbReference type="Gene3D" id="1.20.1070.10">
    <property type="entry name" value="Rhodopsin 7-helix transmembrane proteins"/>
    <property type="match status" value="1"/>
</dbReference>
<dbReference type="GO" id="GO:0005886">
    <property type="term" value="C:plasma membrane"/>
    <property type="evidence" value="ECO:0007669"/>
    <property type="project" value="UniProtKB-SubCell"/>
</dbReference>
<dbReference type="Proteomes" id="UP001347796">
    <property type="component" value="Unassembled WGS sequence"/>
</dbReference>
<keyword evidence="2" id="KW-1003">Cell membrane</keyword>
<sequence length="358" mass="40373">MMNYSKSSDLGVAEFDLSAYANSSHERGFINSAKVGISICVWNIAVNLLLIFFILCFRRTRRQFVMIQITNIAVIDLLTSVLVDTLTIYYEFGQWKLGQTMCEAWLILDVMLPFAAFLGIMLLNFDRLIFAMRPSFYYTLFNQLPHRCIYLATPWVLSSIIIVPIWLFCEVPVNTIGLHFMCIYALTERAMVASSVISLFLPCMALIVLTVLVLVTVVSQMPTNLNEFSSVTFEEHRLSQRALRKRHYSIVLALCIVSFCALVMQLPFGTISLLQPQCIEEPCTSILELLQNLSWLRSATPGVRPIIWFLFTEIRFSCCCCVHAESDSTAPEAVPMTSYTHQEALTSVSNANGSTVGT</sequence>
<keyword evidence="3 10" id="KW-0812">Transmembrane</keyword>
<dbReference type="PROSITE" id="PS50262">
    <property type="entry name" value="G_PROTEIN_RECEP_F1_2"/>
    <property type="match status" value="1"/>
</dbReference>
<dbReference type="SUPFAM" id="SSF81321">
    <property type="entry name" value="Family A G protein-coupled receptor-like"/>
    <property type="match status" value="1"/>
</dbReference>
<feature type="domain" description="G-protein coupled receptors family 1 profile" evidence="11">
    <location>
        <begin position="46"/>
        <end position="308"/>
    </location>
</feature>
<keyword evidence="9" id="KW-0807">Transducer</keyword>
<keyword evidence="7" id="KW-1015">Disulfide bond</keyword>
<dbReference type="Pfam" id="PF00001">
    <property type="entry name" value="7tm_1"/>
    <property type="match status" value="1"/>
</dbReference>
<evidence type="ECO:0000313" key="12">
    <source>
        <dbReference type="EMBL" id="KAK6179537.1"/>
    </source>
</evidence>
<protein>
    <recommendedName>
        <fullName evidence="11">G-protein coupled receptors family 1 profile domain-containing protein</fullName>
    </recommendedName>
</protein>
<feature type="transmembrane region" description="Helical" evidence="10">
    <location>
        <begin position="35"/>
        <end position="57"/>
    </location>
</feature>
<evidence type="ECO:0000256" key="1">
    <source>
        <dbReference type="ARBA" id="ARBA00004651"/>
    </source>
</evidence>
<keyword evidence="5" id="KW-0297">G-protein coupled receptor</keyword>
<accession>A0AAN8JKM3</accession>
<keyword evidence="6 10" id="KW-0472">Membrane</keyword>
<evidence type="ECO:0000256" key="3">
    <source>
        <dbReference type="ARBA" id="ARBA00022692"/>
    </source>
</evidence>
<gene>
    <name evidence="12" type="ORF">SNE40_011869</name>
</gene>
<evidence type="ECO:0000313" key="13">
    <source>
        <dbReference type="Proteomes" id="UP001347796"/>
    </source>
</evidence>
<evidence type="ECO:0000256" key="4">
    <source>
        <dbReference type="ARBA" id="ARBA00022989"/>
    </source>
</evidence>
<feature type="transmembrane region" description="Helical" evidence="10">
    <location>
        <begin position="69"/>
        <end position="92"/>
    </location>
</feature>
<keyword evidence="4 10" id="KW-1133">Transmembrane helix</keyword>
<dbReference type="GO" id="GO:0004930">
    <property type="term" value="F:G protein-coupled receptor activity"/>
    <property type="evidence" value="ECO:0007669"/>
    <property type="project" value="UniProtKB-KW"/>
</dbReference>
<keyword evidence="13" id="KW-1185">Reference proteome</keyword>
<dbReference type="AlphaFoldDB" id="A0AAN8JKM3"/>
<dbReference type="InterPro" id="IPR000276">
    <property type="entry name" value="GPCR_Rhodpsn"/>
</dbReference>
<feature type="transmembrane region" description="Helical" evidence="10">
    <location>
        <begin position="247"/>
        <end position="268"/>
    </location>
</feature>
<evidence type="ECO:0000256" key="10">
    <source>
        <dbReference type="SAM" id="Phobius"/>
    </source>
</evidence>
<proteinExistence type="predicted"/>
<dbReference type="PANTHER" id="PTHR24248">
    <property type="entry name" value="ADRENERGIC RECEPTOR-RELATED G-PROTEIN COUPLED RECEPTOR"/>
    <property type="match status" value="1"/>
</dbReference>
<dbReference type="InterPro" id="IPR017452">
    <property type="entry name" value="GPCR_Rhodpsn_7TM"/>
</dbReference>
<feature type="transmembrane region" description="Helical" evidence="10">
    <location>
        <begin position="196"/>
        <end position="218"/>
    </location>
</feature>
<dbReference type="PANTHER" id="PTHR24248:SF125">
    <property type="entry name" value="DOPAMINE D2-LIKE RECEPTOR"/>
    <property type="match status" value="1"/>
</dbReference>
<evidence type="ECO:0000256" key="5">
    <source>
        <dbReference type="ARBA" id="ARBA00023040"/>
    </source>
</evidence>
<evidence type="ECO:0000256" key="9">
    <source>
        <dbReference type="ARBA" id="ARBA00023224"/>
    </source>
</evidence>
<evidence type="ECO:0000256" key="7">
    <source>
        <dbReference type="ARBA" id="ARBA00023157"/>
    </source>
</evidence>
<organism evidence="12 13">
    <name type="scientific">Patella caerulea</name>
    <name type="common">Rayed Mediterranean limpet</name>
    <dbReference type="NCBI Taxonomy" id="87958"/>
    <lineage>
        <taxon>Eukaryota</taxon>
        <taxon>Metazoa</taxon>
        <taxon>Spiralia</taxon>
        <taxon>Lophotrochozoa</taxon>
        <taxon>Mollusca</taxon>
        <taxon>Gastropoda</taxon>
        <taxon>Patellogastropoda</taxon>
        <taxon>Patelloidea</taxon>
        <taxon>Patellidae</taxon>
        <taxon>Patella</taxon>
    </lineage>
</organism>
<keyword evidence="8" id="KW-0675">Receptor</keyword>